<dbReference type="RefSeq" id="WP_157479591.1">
    <property type="nucleotide sequence ID" value="NZ_CP046566.1"/>
</dbReference>
<keyword evidence="1" id="KW-1133">Transmembrane helix</keyword>
<dbReference type="AlphaFoldDB" id="A0A6I6GNI0"/>
<organism evidence="3 4">
    <name type="scientific">Phnomibacter ginsenosidimutans</name>
    <dbReference type="NCBI Taxonomy" id="2676868"/>
    <lineage>
        <taxon>Bacteria</taxon>
        <taxon>Pseudomonadati</taxon>
        <taxon>Bacteroidota</taxon>
        <taxon>Chitinophagia</taxon>
        <taxon>Chitinophagales</taxon>
        <taxon>Chitinophagaceae</taxon>
        <taxon>Phnomibacter</taxon>
    </lineage>
</organism>
<dbReference type="InterPro" id="IPR019196">
    <property type="entry name" value="ABC_transp_unknown"/>
</dbReference>
<keyword evidence="4" id="KW-1185">Reference proteome</keyword>
<sequence>MIVKPTTPFSDEDKLKIDQYLMRGGKLLLLMDALHADMDSLVRSGKDFTAYGRDLRIDDLMFKYGARINQNLVQDKQSDVLPQAVGMVGDQPQIELLPWPYFPLLYSQSNHPIAKNLDAVIMQFPNSIDTVKAEGIEKSILLTSSNTTRTENAPLIVTVEILKRLDNAAAFKQSNVPLAVLLQGKFNSLFANRLPRTVADSLAAMGTPFLANASKPGQVLITGDGDWVLNGFSREGPLAMGTNPYTQYQFANKNFLLNAIDYMTDETGIMATRSKDFTLRLLDPKKLEASGNQWRMLNIGLPLLLLLMAAGIMQWLRRKRYTR</sequence>
<name>A0A6I6GNI0_9BACT</name>
<feature type="domain" description="ABC-type uncharacterised transport system" evidence="2">
    <location>
        <begin position="1"/>
        <end position="259"/>
    </location>
</feature>
<evidence type="ECO:0000259" key="2">
    <source>
        <dbReference type="Pfam" id="PF09822"/>
    </source>
</evidence>
<evidence type="ECO:0000256" key="1">
    <source>
        <dbReference type="SAM" id="Phobius"/>
    </source>
</evidence>
<keyword evidence="1" id="KW-0812">Transmembrane</keyword>
<feature type="transmembrane region" description="Helical" evidence="1">
    <location>
        <begin position="294"/>
        <end position="316"/>
    </location>
</feature>
<evidence type="ECO:0000313" key="3">
    <source>
        <dbReference type="EMBL" id="QGW29238.1"/>
    </source>
</evidence>
<dbReference type="Pfam" id="PF09822">
    <property type="entry name" value="ABC_transp_aux"/>
    <property type="match status" value="1"/>
</dbReference>
<dbReference type="KEGG" id="fls:GLV81_14970"/>
<proteinExistence type="predicted"/>
<dbReference type="EMBL" id="CP046566">
    <property type="protein sequence ID" value="QGW29238.1"/>
    <property type="molecule type" value="Genomic_DNA"/>
</dbReference>
<keyword evidence="1" id="KW-0472">Membrane</keyword>
<protein>
    <recommendedName>
        <fullName evidence="2">ABC-type uncharacterized transport system domain-containing protein</fullName>
    </recommendedName>
</protein>
<evidence type="ECO:0000313" key="4">
    <source>
        <dbReference type="Proteomes" id="UP000426027"/>
    </source>
</evidence>
<gene>
    <name evidence="3" type="ORF">GLV81_14970</name>
</gene>
<reference evidence="3 4" key="1">
    <citation type="submission" date="2019-11" db="EMBL/GenBank/DDBJ databases">
        <authorList>
            <person name="Im W.T."/>
        </authorList>
    </citation>
    <scope>NUCLEOTIDE SEQUENCE [LARGE SCALE GENOMIC DNA]</scope>
    <source>
        <strain evidence="3 4">SB-02</strain>
    </source>
</reference>
<accession>A0A6I6GNI0</accession>
<dbReference type="Proteomes" id="UP000426027">
    <property type="component" value="Chromosome"/>
</dbReference>